<sequence>MLVCRMEFTISDQATSEDAARALREQSQAYPKAPNVNLEMPQTEAHIDVKYKADIPSTKVAVDVDTDLAVDVGSRIGKTGGFKVEMPQAPWKMDKSGKGKGPKVDAGLDMFDVVALFSASTDVNANADLDVDADL</sequence>
<proteinExistence type="predicted"/>
<dbReference type="Proteomes" id="UP000281553">
    <property type="component" value="Unassembled WGS sequence"/>
</dbReference>
<evidence type="ECO:0000313" key="2">
    <source>
        <dbReference type="Proteomes" id="UP000281553"/>
    </source>
</evidence>
<dbReference type="AlphaFoldDB" id="A0A3P7NEL7"/>
<dbReference type="EMBL" id="UYRU01083094">
    <property type="protein sequence ID" value="VDN33017.1"/>
    <property type="molecule type" value="Genomic_DNA"/>
</dbReference>
<protein>
    <submittedName>
        <fullName evidence="1">Uncharacterized protein</fullName>
    </submittedName>
</protein>
<name>A0A3P7NEL7_DIBLA</name>
<reference evidence="1 2" key="1">
    <citation type="submission" date="2018-11" db="EMBL/GenBank/DDBJ databases">
        <authorList>
            <consortium name="Pathogen Informatics"/>
        </authorList>
    </citation>
    <scope>NUCLEOTIDE SEQUENCE [LARGE SCALE GENOMIC DNA]</scope>
</reference>
<gene>
    <name evidence="1" type="ORF">DILT_LOCUS16131</name>
</gene>
<accession>A0A3P7NEL7</accession>
<evidence type="ECO:0000313" key="1">
    <source>
        <dbReference type="EMBL" id="VDN33017.1"/>
    </source>
</evidence>
<keyword evidence="2" id="KW-1185">Reference proteome</keyword>
<organism evidence="1 2">
    <name type="scientific">Dibothriocephalus latus</name>
    <name type="common">Fish tapeworm</name>
    <name type="synonym">Diphyllobothrium latum</name>
    <dbReference type="NCBI Taxonomy" id="60516"/>
    <lineage>
        <taxon>Eukaryota</taxon>
        <taxon>Metazoa</taxon>
        <taxon>Spiralia</taxon>
        <taxon>Lophotrochozoa</taxon>
        <taxon>Platyhelminthes</taxon>
        <taxon>Cestoda</taxon>
        <taxon>Eucestoda</taxon>
        <taxon>Diphyllobothriidea</taxon>
        <taxon>Diphyllobothriidae</taxon>
        <taxon>Dibothriocephalus</taxon>
    </lineage>
</organism>